<keyword evidence="1" id="KW-1133">Transmembrane helix</keyword>
<dbReference type="RefSeq" id="WP_346118778.1">
    <property type="nucleotide sequence ID" value="NZ_BAABGU010000010.1"/>
</dbReference>
<evidence type="ECO:0000256" key="1">
    <source>
        <dbReference type="SAM" id="Phobius"/>
    </source>
</evidence>
<protein>
    <submittedName>
        <fullName evidence="2">Uncharacterized protein</fullName>
    </submittedName>
</protein>
<reference evidence="3" key="1">
    <citation type="journal article" date="2019" name="Int. J. Syst. Evol. Microbiol.">
        <title>The Global Catalogue of Microorganisms (GCM) 10K type strain sequencing project: providing services to taxonomists for standard genome sequencing and annotation.</title>
        <authorList>
            <consortium name="The Broad Institute Genomics Platform"/>
            <consortium name="The Broad Institute Genome Sequencing Center for Infectious Disease"/>
            <person name="Wu L."/>
            <person name="Ma J."/>
        </authorList>
    </citation>
    <scope>NUCLEOTIDE SEQUENCE [LARGE SCALE GENOMIC DNA]</scope>
    <source>
        <strain evidence="3">JCM 3175</strain>
    </source>
</reference>
<dbReference type="EMBL" id="BAABGU010000010">
    <property type="protein sequence ID" value="GAA4568418.1"/>
    <property type="molecule type" value="Genomic_DNA"/>
</dbReference>
<evidence type="ECO:0000313" key="3">
    <source>
        <dbReference type="Proteomes" id="UP001500307"/>
    </source>
</evidence>
<keyword evidence="1" id="KW-0472">Membrane</keyword>
<evidence type="ECO:0000313" key="2">
    <source>
        <dbReference type="EMBL" id="GAA4568418.1"/>
    </source>
</evidence>
<comment type="caution">
    <text evidence="2">The sequence shown here is derived from an EMBL/GenBank/DDBJ whole genome shotgun (WGS) entry which is preliminary data.</text>
</comment>
<name>A0ABP8SFR7_9ACTN</name>
<keyword evidence="1" id="KW-0812">Transmembrane</keyword>
<sequence>MRRLWYALAGVLALLGCLGLTATVPAVRRAISPRAEPTALPLRVTGPRYDGFTVDVDRAGRYAVWATRPIGAPDRDRCAATGPDGRAVPMAAPSRVVEWTEVATDDTRWTWLASLDAPTPGRYAFSCRLDTGPSGQYAVTRAPEARLTARLWLEQWRGLLIAALPAGVVILVMTATWRRRDGNQGA</sequence>
<dbReference type="PROSITE" id="PS51257">
    <property type="entry name" value="PROKAR_LIPOPROTEIN"/>
    <property type="match status" value="1"/>
</dbReference>
<feature type="transmembrane region" description="Helical" evidence="1">
    <location>
        <begin position="156"/>
        <end position="177"/>
    </location>
</feature>
<dbReference type="Proteomes" id="UP001500307">
    <property type="component" value="Unassembled WGS sequence"/>
</dbReference>
<organism evidence="2 3">
    <name type="scientific">Micromonospora coerulea</name>
    <dbReference type="NCBI Taxonomy" id="47856"/>
    <lineage>
        <taxon>Bacteria</taxon>
        <taxon>Bacillati</taxon>
        <taxon>Actinomycetota</taxon>
        <taxon>Actinomycetes</taxon>
        <taxon>Micromonosporales</taxon>
        <taxon>Micromonosporaceae</taxon>
        <taxon>Micromonospora</taxon>
    </lineage>
</organism>
<accession>A0ABP8SFR7</accession>
<gene>
    <name evidence="2" type="ORF">GCM10023176_22780</name>
</gene>
<proteinExistence type="predicted"/>
<keyword evidence="3" id="KW-1185">Reference proteome</keyword>